<accession>A0A329QNU7</accession>
<feature type="transmembrane region" description="Helical" evidence="7">
    <location>
        <begin position="643"/>
        <end position="663"/>
    </location>
</feature>
<reference evidence="9 10" key="1">
    <citation type="submission" date="2018-06" db="EMBL/GenBank/DDBJ databases">
        <title>Phytoactinopolyspora halophila sp. nov., a novel halophilic actinomycete isolated from a saline soil in China.</title>
        <authorList>
            <person name="Tang S.-K."/>
        </authorList>
    </citation>
    <scope>NUCLEOTIDE SEQUENCE [LARGE SCALE GENOMIC DNA]</scope>
    <source>
        <strain evidence="9 10">YIM 96934</strain>
    </source>
</reference>
<comment type="caution">
    <text evidence="9">The sequence shown here is derived from an EMBL/GenBank/DDBJ whole genome shotgun (WGS) entry which is preliminary data.</text>
</comment>
<feature type="transmembrane region" description="Helical" evidence="7">
    <location>
        <begin position="232"/>
        <end position="253"/>
    </location>
</feature>
<evidence type="ECO:0000313" key="10">
    <source>
        <dbReference type="Proteomes" id="UP000250462"/>
    </source>
</evidence>
<feature type="transmembrane region" description="Helical" evidence="7">
    <location>
        <begin position="558"/>
        <end position="577"/>
    </location>
</feature>
<keyword evidence="5 7" id="KW-1133">Transmembrane helix</keyword>
<feature type="transmembrane region" description="Helical" evidence="7">
    <location>
        <begin position="203"/>
        <end position="220"/>
    </location>
</feature>
<keyword evidence="4 7" id="KW-0812">Transmembrane</keyword>
<evidence type="ECO:0000256" key="5">
    <source>
        <dbReference type="ARBA" id="ARBA00022989"/>
    </source>
</evidence>
<protein>
    <submittedName>
        <fullName evidence="9">MMPL domain-containing protein</fullName>
    </submittedName>
</protein>
<dbReference type="PANTHER" id="PTHR33406:SF11">
    <property type="entry name" value="MEMBRANE PROTEIN SCO6666-RELATED"/>
    <property type="match status" value="1"/>
</dbReference>
<evidence type="ECO:0000256" key="2">
    <source>
        <dbReference type="ARBA" id="ARBA00010157"/>
    </source>
</evidence>
<proteinExistence type="inferred from homology"/>
<dbReference type="RefSeq" id="WP_112258678.1">
    <property type="nucleotide sequence ID" value="NZ_QMIG01000011.1"/>
</dbReference>
<comment type="subcellular location">
    <subcellularLocation>
        <location evidence="1">Cell membrane</location>
        <topology evidence="1">Multi-pass membrane protein</topology>
    </subcellularLocation>
</comment>
<feature type="transmembrane region" description="Helical" evidence="7">
    <location>
        <begin position="177"/>
        <end position="196"/>
    </location>
</feature>
<feature type="transmembrane region" description="Helical" evidence="7">
    <location>
        <begin position="589"/>
        <end position="608"/>
    </location>
</feature>
<feature type="transmembrane region" description="Helical" evidence="7">
    <location>
        <begin position="669"/>
        <end position="688"/>
    </location>
</feature>
<feature type="domain" description="Membrane transport protein MMPL" evidence="8">
    <location>
        <begin position="47"/>
        <end position="372"/>
    </location>
</feature>
<evidence type="ECO:0000259" key="8">
    <source>
        <dbReference type="Pfam" id="PF03176"/>
    </source>
</evidence>
<dbReference type="GO" id="GO:0005886">
    <property type="term" value="C:plasma membrane"/>
    <property type="evidence" value="ECO:0007669"/>
    <property type="project" value="UniProtKB-SubCell"/>
</dbReference>
<dbReference type="Pfam" id="PF03176">
    <property type="entry name" value="MMPL"/>
    <property type="match status" value="2"/>
</dbReference>
<name>A0A329QNU7_9ACTN</name>
<feature type="transmembrane region" description="Helical" evidence="7">
    <location>
        <begin position="281"/>
        <end position="300"/>
    </location>
</feature>
<evidence type="ECO:0000313" key="9">
    <source>
        <dbReference type="EMBL" id="RAW13836.1"/>
    </source>
</evidence>
<evidence type="ECO:0000256" key="1">
    <source>
        <dbReference type="ARBA" id="ARBA00004651"/>
    </source>
</evidence>
<organism evidence="9 10">
    <name type="scientific">Phytoactinopolyspora halophila</name>
    <dbReference type="NCBI Taxonomy" id="1981511"/>
    <lineage>
        <taxon>Bacteria</taxon>
        <taxon>Bacillati</taxon>
        <taxon>Actinomycetota</taxon>
        <taxon>Actinomycetes</taxon>
        <taxon>Jiangellales</taxon>
        <taxon>Jiangellaceae</taxon>
        <taxon>Phytoactinopolyspora</taxon>
    </lineage>
</organism>
<evidence type="ECO:0000256" key="3">
    <source>
        <dbReference type="ARBA" id="ARBA00022475"/>
    </source>
</evidence>
<dbReference type="OrthoDB" id="7051771at2"/>
<feature type="domain" description="Membrane transport protein MMPL" evidence="8">
    <location>
        <begin position="401"/>
        <end position="704"/>
    </location>
</feature>
<dbReference type="Proteomes" id="UP000250462">
    <property type="component" value="Unassembled WGS sequence"/>
</dbReference>
<comment type="similarity">
    <text evidence="2">Belongs to the resistance-nodulation-cell division (RND) (TC 2.A.6) family. MmpL subfamily.</text>
</comment>
<dbReference type="AlphaFoldDB" id="A0A329QNU7"/>
<keyword evidence="10" id="KW-1185">Reference proteome</keyword>
<feature type="transmembrane region" description="Helical" evidence="7">
    <location>
        <begin position="372"/>
        <end position="390"/>
    </location>
</feature>
<evidence type="ECO:0000256" key="6">
    <source>
        <dbReference type="ARBA" id="ARBA00023136"/>
    </source>
</evidence>
<feature type="transmembrane region" description="Helical" evidence="7">
    <location>
        <begin position="306"/>
        <end position="332"/>
    </location>
</feature>
<keyword evidence="6 7" id="KW-0472">Membrane</keyword>
<dbReference type="InterPro" id="IPR050545">
    <property type="entry name" value="Mycobact_MmpL"/>
</dbReference>
<feature type="transmembrane region" description="Helical" evidence="7">
    <location>
        <begin position="531"/>
        <end position="551"/>
    </location>
</feature>
<keyword evidence="3" id="KW-1003">Cell membrane</keyword>
<sequence>MFARWGARATRLRWRILPAVVVIAVVGGGYGIGVFDATTQGGYEDPGSEAVQARQVMQSAPETAAADVIAVYTAPAGQRADSDEFAATVQESLSALPDASVSNLTTYWDAGAPYLLSDDGRSALALVTLAGEDSSDTQAAFDEVKDALHVDDDGVQTTLTGTAPVQSAISDQTKQDLFFAEGVALPVVAFLLIIIFGGVVAALLPVLIGALTVPVALGILRLIAEFTTVNEFAINVAGLLGLGMAIDYGLFIVSRYREERASGALVDDAIRNTVATAGRTVAFSALLLIVALSTLLLFPQDFLGSLAYGGMTAVALAAIVALTALPAILRVLGDRIDAWRIRLFRHRSPEDAVARTATFWGRLADRVMHRPLLFAAPILAILVLLISPFLDTTFGSPDERVLPEDDPARIATEDLNQRFPEIGRDDIQIVLYPEGDAPRDASGVDDTTAARFADDVSALPEVEAVDRTSPPDASIVVLEARFPGAVTDRPAEDAVDAIRSLEPPDGVEVLVGGVTALNVDSLDAITDRLPLMTAILVGATLVLLFLAFGSIVLPLKAAVMAAVSLSATFGVLTWIFVEGHGAGLLDVTPQPMEIGVVVLMAAVIFGLSTDYEVFLLSRIVEAHEAGASTATAVRTGMIKSGRVITSAALLLIVVTGAFALSGIQMMRFIGIGMMFALALDATVIRMLLVPSVLKLMGRVNWWAPGPLRTLRRRLALDHTPTR</sequence>
<gene>
    <name evidence="9" type="ORF">DPM12_12010</name>
</gene>
<feature type="transmembrane region" description="Helical" evidence="7">
    <location>
        <begin position="12"/>
        <end position="32"/>
    </location>
</feature>
<evidence type="ECO:0000256" key="4">
    <source>
        <dbReference type="ARBA" id="ARBA00022692"/>
    </source>
</evidence>
<evidence type="ECO:0000256" key="7">
    <source>
        <dbReference type="SAM" id="Phobius"/>
    </source>
</evidence>
<dbReference type="InterPro" id="IPR004869">
    <property type="entry name" value="MMPL_dom"/>
</dbReference>
<dbReference type="SUPFAM" id="SSF82866">
    <property type="entry name" value="Multidrug efflux transporter AcrB transmembrane domain"/>
    <property type="match status" value="2"/>
</dbReference>
<dbReference type="Gene3D" id="1.20.1640.10">
    <property type="entry name" value="Multidrug efflux transporter AcrB transmembrane domain"/>
    <property type="match status" value="2"/>
</dbReference>
<dbReference type="PANTHER" id="PTHR33406">
    <property type="entry name" value="MEMBRANE PROTEIN MJ1562-RELATED"/>
    <property type="match status" value="1"/>
</dbReference>
<dbReference type="EMBL" id="QMIG01000011">
    <property type="protein sequence ID" value="RAW13836.1"/>
    <property type="molecule type" value="Genomic_DNA"/>
</dbReference>